<dbReference type="STRING" id="310780.SAMN05216267_105539"/>
<evidence type="ECO:0000313" key="1">
    <source>
        <dbReference type="EMBL" id="SEO91938.1"/>
    </source>
</evidence>
<protein>
    <submittedName>
        <fullName evidence="1">Uncharacterized protein</fullName>
    </submittedName>
</protein>
<proteinExistence type="predicted"/>
<sequence length="123" mass="14119">MPARAPLSYAPGVSLTDLSFGFRDESQRRRVQAVVHDRLADDRDQQECRCLMRFWWQLSMRYSEVTAEQLAANVSRAKLDTIEALIQAIRTSHAAIDAWVTDAERAFGLIDDRGFWAALERDF</sequence>
<evidence type="ECO:0000313" key="2">
    <source>
        <dbReference type="Proteomes" id="UP000181951"/>
    </source>
</evidence>
<accession>A0A1H8TNA3</accession>
<name>A0A1H8TNA3_9ACTN</name>
<gene>
    <name evidence="1" type="ORF">SAMN05216267_105539</name>
</gene>
<dbReference type="EMBL" id="FODD01000055">
    <property type="protein sequence ID" value="SEO91938.1"/>
    <property type="molecule type" value="Genomic_DNA"/>
</dbReference>
<keyword evidence="2" id="KW-1185">Reference proteome</keyword>
<dbReference type="AlphaFoldDB" id="A0A1H8TNA3"/>
<organism evidence="1 2">
    <name type="scientific">Actinacidiphila rubida</name>
    <dbReference type="NCBI Taxonomy" id="310780"/>
    <lineage>
        <taxon>Bacteria</taxon>
        <taxon>Bacillati</taxon>
        <taxon>Actinomycetota</taxon>
        <taxon>Actinomycetes</taxon>
        <taxon>Kitasatosporales</taxon>
        <taxon>Streptomycetaceae</taxon>
        <taxon>Actinacidiphila</taxon>
    </lineage>
</organism>
<reference evidence="1 2" key="1">
    <citation type="submission" date="2016-10" db="EMBL/GenBank/DDBJ databases">
        <authorList>
            <person name="de Groot N.N."/>
        </authorList>
    </citation>
    <scope>NUCLEOTIDE SEQUENCE [LARGE SCALE GENOMIC DNA]</scope>
    <source>
        <strain evidence="1 2">CGMCC 4.2026</strain>
    </source>
</reference>
<dbReference type="Proteomes" id="UP000181951">
    <property type="component" value="Unassembled WGS sequence"/>
</dbReference>